<feature type="non-terminal residue" evidence="1">
    <location>
        <position position="337"/>
    </location>
</feature>
<feature type="non-terminal residue" evidence="1">
    <location>
        <position position="1"/>
    </location>
</feature>
<comment type="caution">
    <text evidence="1">The sequence shown here is derived from an EMBL/GenBank/DDBJ whole genome shotgun (WGS) entry which is preliminary data.</text>
</comment>
<reference evidence="1" key="1">
    <citation type="journal article" date="2015" name="Nature">
        <title>Complex archaea that bridge the gap between prokaryotes and eukaryotes.</title>
        <authorList>
            <person name="Spang A."/>
            <person name="Saw J.H."/>
            <person name="Jorgensen S.L."/>
            <person name="Zaremba-Niedzwiedzka K."/>
            <person name="Martijn J."/>
            <person name="Lind A.E."/>
            <person name="van Eijk R."/>
            <person name="Schleper C."/>
            <person name="Guy L."/>
            <person name="Ettema T.J."/>
        </authorList>
    </citation>
    <scope>NUCLEOTIDE SEQUENCE</scope>
</reference>
<sequence>KLTTYQKEWLDLCRTNSRLCLTAFRSSGKTEVLLVDDTIHWAYTHPSSQQLMISNTLPQATELLRRIKDNISTSEMLRTSIDSRYWTKTDITLKNKARILCKPYNENVRMLHVDRVKCDEMGEYRDHAVLKGAVFPTLTAKGGTFVGVGTPKSEMDLLHYLDTDPTFKALIYPVWTKDGTNLFKERYPNYEVRKKAGMYIIWDKVNNQERKMFTLSGGNYREPLTESQGEERARESLEDGEIWKMSVESGNTTEGLNDWVEYVLSVDGWEHTLGDIEDFGEHNGETIYLQLSSCGQHKEEIEDISFNGETDADKSLYTVLNVSFPAMEMADMLLFNL</sequence>
<evidence type="ECO:0008006" key="2">
    <source>
        <dbReference type="Google" id="ProtNLM"/>
    </source>
</evidence>
<organism evidence="1">
    <name type="scientific">marine sediment metagenome</name>
    <dbReference type="NCBI Taxonomy" id="412755"/>
    <lineage>
        <taxon>unclassified sequences</taxon>
        <taxon>metagenomes</taxon>
        <taxon>ecological metagenomes</taxon>
    </lineage>
</organism>
<dbReference type="Gene3D" id="3.40.50.300">
    <property type="entry name" value="P-loop containing nucleotide triphosphate hydrolases"/>
    <property type="match status" value="1"/>
</dbReference>
<evidence type="ECO:0000313" key="1">
    <source>
        <dbReference type="EMBL" id="KKK48984.1"/>
    </source>
</evidence>
<accession>A0A0F8Y485</accession>
<dbReference type="AlphaFoldDB" id="A0A0F8Y485"/>
<gene>
    <name evidence="1" type="ORF">LCGC14_3139640</name>
</gene>
<dbReference type="EMBL" id="LAZR01068785">
    <property type="protein sequence ID" value="KKK48984.1"/>
    <property type="molecule type" value="Genomic_DNA"/>
</dbReference>
<proteinExistence type="predicted"/>
<protein>
    <recommendedName>
        <fullName evidence="2">Terminase large subunit gp17-like C-terminal domain-containing protein</fullName>
    </recommendedName>
</protein>
<dbReference type="InterPro" id="IPR027417">
    <property type="entry name" value="P-loop_NTPase"/>
</dbReference>
<name>A0A0F8Y485_9ZZZZ</name>